<proteinExistence type="predicted"/>
<evidence type="ECO:0000313" key="2">
    <source>
        <dbReference type="EMBL" id="CUI00326.1"/>
    </source>
</evidence>
<dbReference type="AlphaFoldDB" id="A0A0P1HAJ4"/>
<sequence length="487" mass="53272">MGTRTGSVLSVERLLRQQVGDPEIIAAAVAAAAKLYGGQLDECDALGAIQPEIKTLAALQITPPSKLDLAGFKIAIDVAGDEVLKLALITVGLNRAYENMFHPKHSNAELVKALGQHDNRIVKQYSVWSVIENVGLSISDLGIPFTNLDNEPSNVQAKMLQLGAEKIADLKERQEVIRKGSYLPTVEAREGLAKGLQSVYYDGLEGVTLDWYDIEGSSRVRELLAEHFARYGSDCVPYGDKALELFEADQTLKKRLYLGAEGTSLFGKLKANDLREGTLDMFGGDLDPLTARLMEKQKLPIVNVLMMCASPKDAGDPLRLDEEARDLKEQIRLVEKPKQDIIVTHAWAVRTDQVQMEVMNNAPDVLHFSGHGATGILCFEDKNGNVADVSAAAVEGLIKLSDSVQCLVLNACFSESIATQVKDHVKAVIGCSIAIGDEAAIAFTRAFYRALRHGHHYRRAFDLALNELQLNGMENEAKKYKFVVGNA</sequence>
<dbReference type="Pfam" id="PF12770">
    <property type="entry name" value="CHAT"/>
    <property type="match status" value="1"/>
</dbReference>
<dbReference type="EMBL" id="CYSR01000023">
    <property type="protein sequence ID" value="CUI00326.1"/>
    <property type="molecule type" value="Genomic_DNA"/>
</dbReference>
<evidence type="ECO:0000313" key="3">
    <source>
        <dbReference type="Proteomes" id="UP000051326"/>
    </source>
</evidence>
<accession>A0A0P1HAJ4</accession>
<feature type="domain" description="CHAT" evidence="1">
    <location>
        <begin position="310"/>
        <end position="472"/>
    </location>
</feature>
<evidence type="ECO:0000259" key="1">
    <source>
        <dbReference type="Pfam" id="PF12770"/>
    </source>
</evidence>
<reference evidence="2 3" key="1">
    <citation type="submission" date="2015-09" db="EMBL/GenBank/DDBJ databases">
        <authorList>
            <consortium name="Swine Surveillance"/>
        </authorList>
    </citation>
    <scope>NUCLEOTIDE SEQUENCE [LARGE SCALE GENOMIC DNA]</scope>
    <source>
        <strain evidence="2 3">CECT 8399</strain>
    </source>
</reference>
<protein>
    <submittedName>
        <fullName evidence="2">CHAT domain protein</fullName>
    </submittedName>
</protein>
<dbReference type="InterPro" id="IPR024983">
    <property type="entry name" value="CHAT_dom"/>
</dbReference>
<name>A0A0P1HAJ4_9RHOB</name>
<dbReference type="STRING" id="1396826.PHA8399_02455"/>
<organism evidence="2 3">
    <name type="scientific">Leisingera aquaemixtae</name>
    <dbReference type="NCBI Taxonomy" id="1396826"/>
    <lineage>
        <taxon>Bacteria</taxon>
        <taxon>Pseudomonadati</taxon>
        <taxon>Pseudomonadota</taxon>
        <taxon>Alphaproteobacteria</taxon>
        <taxon>Rhodobacterales</taxon>
        <taxon>Roseobacteraceae</taxon>
        <taxon>Leisingera</taxon>
    </lineage>
</organism>
<gene>
    <name evidence="2" type="ORF">PHA8399_02455</name>
</gene>
<dbReference type="Proteomes" id="UP000051326">
    <property type="component" value="Unassembled WGS sequence"/>
</dbReference>